<comment type="caution">
    <text evidence="1">The sequence shown here is derived from an EMBL/GenBank/DDBJ whole genome shotgun (WGS) entry which is preliminary data.</text>
</comment>
<keyword evidence="2" id="KW-1185">Reference proteome</keyword>
<dbReference type="Proteomes" id="UP001177021">
    <property type="component" value="Unassembled WGS sequence"/>
</dbReference>
<dbReference type="EMBL" id="CASHSV030000066">
    <property type="protein sequence ID" value="CAJ2645258.1"/>
    <property type="molecule type" value="Genomic_DNA"/>
</dbReference>
<gene>
    <name evidence="1" type="ORF">MILVUS5_LOCUS14180</name>
</gene>
<accession>A0ACB0JJG3</accession>
<sequence length="152" mass="17524">MKSMHIAGTFTKKKTYIVTGVCSDILAWPGRDKEDIGKKRAYFGIKTVDRLIEFECGSKEDKTHAGFHWNGVMLPVSFLFSPNPYFLNSDLTKTILMVNYEPKDAIGTEIFWFLKNCLTLNVLKEKPKKSFFNFFKHPEVLECSKDIDEDVI</sequence>
<proteinExistence type="predicted"/>
<evidence type="ECO:0000313" key="2">
    <source>
        <dbReference type="Proteomes" id="UP001177021"/>
    </source>
</evidence>
<evidence type="ECO:0000313" key="1">
    <source>
        <dbReference type="EMBL" id="CAJ2645258.1"/>
    </source>
</evidence>
<reference evidence="1" key="1">
    <citation type="submission" date="2023-10" db="EMBL/GenBank/DDBJ databases">
        <authorList>
            <person name="Rodriguez Cubillos JULIANA M."/>
            <person name="De Vega J."/>
        </authorList>
    </citation>
    <scope>NUCLEOTIDE SEQUENCE</scope>
</reference>
<organism evidence="1 2">
    <name type="scientific">Trifolium pratense</name>
    <name type="common">Red clover</name>
    <dbReference type="NCBI Taxonomy" id="57577"/>
    <lineage>
        <taxon>Eukaryota</taxon>
        <taxon>Viridiplantae</taxon>
        <taxon>Streptophyta</taxon>
        <taxon>Embryophyta</taxon>
        <taxon>Tracheophyta</taxon>
        <taxon>Spermatophyta</taxon>
        <taxon>Magnoliopsida</taxon>
        <taxon>eudicotyledons</taxon>
        <taxon>Gunneridae</taxon>
        <taxon>Pentapetalae</taxon>
        <taxon>rosids</taxon>
        <taxon>fabids</taxon>
        <taxon>Fabales</taxon>
        <taxon>Fabaceae</taxon>
        <taxon>Papilionoideae</taxon>
        <taxon>50 kb inversion clade</taxon>
        <taxon>NPAAA clade</taxon>
        <taxon>Hologalegina</taxon>
        <taxon>IRL clade</taxon>
        <taxon>Trifolieae</taxon>
        <taxon>Trifolium</taxon>
    </lineage>
</organism>
<name>A0ACB0JJG3_TRIPR</name>
<protein>
    <submittedName>
        <fullName evidence="1">Uncharacterized protein</fullName>
    </submittedName>
</protein>